<dbReference type="KEGG" id="tvr:TVD_05655"/>
<dbReference type="EMBL" id="CP011367">
    <property type="protein sequence ID" value="AKJ94879.1"/>
    <property type="molecule type" value="Genomic_DNA"/>
</dbReference>
<sequence>MHHHRPGPLDRIRRTLTPIAVGGLLAIGSTAQADALLHYVDDEGLESQILVRGDIVRMELNESISGTSGYMLFDARTDQLTVVDDTEQTYTPLTREVMDQQMRAMTDMVSDLRRQMEQLPPEVRQQLEEQLGIGAEGFDAEIDTRATGEQREIGDFVCDDYEVLIDGQVQSTVCVTEPDTLGLGSADFATLGALMDRLYELSLSALEAGGPMASQMGASLLPRVDGIPLQVSEKGGVTTRLAGISTDDLSAALFSVPDSYAERDLF</sequence>
<dbReference type="Proteomes" id="UP000064201">
    <property type="component" value="Chromosome"/>
</dbReference>
<dbReference type="OrthoDB" id="5781477at2"/>
<evidence type="ECO:0000313" key="2">
    <source>
        <dbReference type="Proteomes" id="UP000064201"/>
    </source>
</evidence>
<keyword evidence="2" id="KW-1185">Reference proteome</keyword>
<dbReference type="PATRIC" id="fig|106634.4.peg.1153"/>
<protein>
    <recommendedName>
        <fullName evidence="3">DUF4412 domain-containing protein</fullName>
    </recommendedName>
</protein>
<organism evidence="1 2">
    <name type="scientific">Thioalkalivibrio versutus</name>
    <dbReference type="NCBI Taxonomy" id="106634"/>
    <lineage>
        <taxon>Bacteria</taxon>
        <taxon>Pseudomonadati</taxon>
        <taxon>Pseudomonadota</taxon>
        <taxon>Gammaproteobacteria</taxon>
        <taxon>Chromatiales</taxon>
        <taxon>Ectothiorhodospiraceae</taxon>
        <taxon>Thioalkalivibrio</taxon>
    </lineage>
</organism>
<evidence type="ECO:0000313" key="1">
    <source>
        <dbReference type="EMBL" id="AKJ94879.1"/>
    </source>
</evidence>
<dbReference type="RefSeq" id="WP_047251037.1">
    <property type="nucleotide sequence ID" value="NZ_CP011367.1"/>
</dbReference>
<dbReference type="AlphaFoldDB" id="A0A0G3G390"/>
<accession>A0A0G3G390</accession>
<gene>
    <name evidence="1" type="ORF">TVD_05655</name>
</gene>
<evidence type="ECO:0008006" key="3">
    <source>
        <dbReference type="Google" id="ProtNLM"/>
    </source>
</evidence>
<proteinExistence type="predicted"/>
<dbReference type="STRING" id="106634.TVD_05655"/>
<reference evidence="1 2" key="1">
    <citation type="submission" date="2015-04" db="EMBL/GenBank/DDBJ databases">
        <title>Complete Sequence for the Genome of the Thioalkalivibrio versutus D301.</title>
        <authorList>
            <person name="Mu T."/>
            <person name="Zhou J."/>
            <person name="Xu X."/>
        </authorList>
    </citation>
    <scope>NUCLEOTIDE SEQUENCE [LARGE SCALE GENOMIC DNA]</scope>
    <source>
        <strain evidence="1 2">D301</strain>
    </source>
</reference>
<name>A0A0G3G390_9GAMM</name>